<name>A0A0G4QGP8_9GAMM</name>
<sequence length="148" mass="17219">MMKMSVLRGQSSHFSSTIKLTNVLMRGEMITCKRVYDDKDGEHEGYRVLVDRLWPRGVKKTDFHYDEWNKGVAPSTELRKWFHGGGGDFTEFRQRYTQELMAAPEHWQSLVAIAKKQPLVLLYSGKDEQQNNATVLKAFLEKQLTHDQ</sequence>
<organism evidence="1 2">
    <name type="scientific">Proteus penneri</name>
    <dbReference type="NCBI Taxonomy" id="102862"/>
    <lineage>
        <taxon>Bacteria</taxon>
        <taxon>Pseudomonadati</taxon>
        <taxon>Pseudomonadota</taxon>
        <taxon>Gammaproteobacteria</taxon>
        <taxon>Enterobacterales</taxon>
        <taxon>Morganellaceae</taxon>
        <taxon>Proteus</taxon>
    </lineage>
</organism>
<protein>
    <submittedName>
        <fullName evidence="1">Uncharacterized protein</fullName>
    </submittedName>
</protein>
<reference evidence="2" key="1">
    <citation type="submission" date="2015-06" db="EMBL/GenBank/DDBJ databases">
        <authorList>
            <person name="Urmite Genomes"/>
        </authorList>
    </citation>
    <scope>NUCLEOTIDE SEQUENCE [LARGE SCALE GENOMIC DNA]</scope>
    <source>
        <strain evidence="2">CSUR P1867</strain>
    </source>
</reference>
<dbReference type="EMBL" id="CVRY01000007">
    <property type="protein sequence ID" value="CRL64935.1"/>
    <property type="molecule type" value="Genomic_DNA"/>
</dbReference>
<proteinExistence type="predicted"/>
<dbReference type="AlphaFoldDB" id="A0A0G4QGP8"/>
<accession>A0A0G4QGP8</accession>
<evidence type="ECO:0000313" key="2">
    <source>
        <dbReference type="Proteomes" id="UP000183920"/>
    </source>
</evidence>
<dbReference type="PANTHER" id="PTHR36849:SF1">
    <property type="entry name" value="CYTOPLASMIC PROTEIN"/>
    <property type="match status" value="1"/>
</dbReference>
<dbReference type="Pfam" id="PF22752">
    <property type="entry name" value="DUF488-N3i"/>
    <property type="match status" value="1"/>
</dbReference>
<dbReference type="InterPro" id="IPR052552">
    <property type="entry name" value="YeaO-like"/>
</dbReference>
<gene>
    <name evidence="1" type="ORF">BN1804_03251</name>
</gene>
<dbReference type="PANTHER" id="PTHR36849">
    <property type="entry name" value="CYTOPLASMIC PROTEIN-RELATED"/>
    <property type="match status" value="1"/>
</dbReference>
<dbReference type="Proteomes" id="UP000183920">
    <property type="component" value="Unassembled WGS sequence"/>
</dbReference>
<accession>A0A379ER13</accession>
<evidence type="ECO:0000313" key="1">
    <source>
        <dbReference type="EMBL" id="CRL64935.1"/>
    </source>
</evidence>